<proteinExistence type="predicted"/>
<gene>
    <name evidence="1" type="ordered locus">Sbal195_0754</name>
</gene>
<dbReference type="RefSeq" id="WP_012196653.1">
    <property type="nucleotide sequence ID" value="NC_009997.1"/>
</dbReference>
<accession>A9L133</accession>
<dbReference type="AlphaFoldDB" id="A9L133"/>
<dbReference type="KEGG" id="sbn:Sbal195_0754"/>
<dbReference type="EMBL" id="CP000891">
    <property type="protein sequence ID" value="ABX47932.1"/>
    <property type="molecule type" value="Genomic_DNA"/>
</dbReference>
<evidence type="ECO:0000313" key="2">
    <source>
        <dbReference type="Proteomes" id="UP000000770"/>
    </source>
</evidence>
<organism evidence="1 2">
    <name type="scientific">Shewanella baltica (strain OS195)</name>
    <dbReference type="NCBI Taxonomy" id="399599"/>
    <lineage>
        <taxon>Bacteria</taxon>
        <taxon>Pseudomonadati</taxon>
        <taxon>Pseudomonadota</taxon>
        <taxon>Gammaproteobacteria</taxon>
        <taxon>Alteromonadales</taxon>
        <taxon>Shewanellaceae</taxon>
        <taxon>Shewanella</taxon>
    </lineage>
</organism>
<dbReference type="Proteomes" id="UP000000770">
    <property type="component" value="Chromosome"/>
</dbReference>
<name>A9L133_SHEB9</name>
<evidence type="ECO:0000313" key="1">
    <source>
        <dbReference type="EMBL" id="ABX47932.1"/>
    </source>
</evidence>
<protein>
    <submittedName>
        <fullName evidence="1">Uncharacterized protein</fullName>
    </submittedName>
</protein>
<sequence length="271" mass="31147">MTQPVSKASGYFDLICNYITNKQKFNDLEFRRFLFDVEKVDSFVSKNELTGFAHAIQGNKEEALSCYKNALASSLAGFNTKGNYYILLKYFGLHREAYEYGKTISYNCSDHVFLNDFFLENVIALDVECAERTFEKLRGMNKLDQKEVTMEASKEMDLMKRVSEHFINKDQLLMISDAALKAAEEHHCKLIGNRITHNKESNHLSVSYVLDCEEHTSDEAFDVNMSLIDNLIRMNLDTLPAVVQFVRLSRSQMPEKEVILKAEEETNVSQS</sequence>
<reference evidence="1 2" key="1">
    <citation type="submission" date="2007-11" db="EMBL/GenBank/DDBJ databases">
        <title>Complete sequence of chromosome of Shewanella baltica OS195.</title>
        <authorList>
            <consortium name="US DOE Joint Genome Institute"/>
            <person name="Copeland A."/>
            <person name="Lucas S."/>
            <person name="Lapidus A."/>
            <person name="Barry K."/>
            <person name="Glavina del Rio T."/>
            <person name="Dalin E."/>
            <person name="Tice H."/>
            <person name="Pitluck S."/>
            <person name="Chain P."/>
            <person name="Malfatti S."/>
            <person name="Shin M."/>
            <person name="Vergez L."/>
            <person name="Schmutz J."/>
            <person name="Larimer F."/>
            <person name="Land M."/>
            <person name="Hauser L."/>
            <person name="Kyrpides N."/>
            <person name="Kim E."/>
            <person name="Brettar I."/>
            <person name="Rodrigues J."/>
            <person name="Konstantinidis K."/>
            <person name="Klappenbach J."/>
            <person name="Hofle M."/>
            <person name="Tiedje J."/>
            <person name="Richardson P."/>
        </authorList>
    </citation>
    <scope>NUCLEOTIDE SEQUENCE [LARGE SCALE GENOMIC DNA]</scope>
    <source>
        <strain evidence="1 2">OS195</strain>
    </source>
</reference>
<dbReference type="HOGENOM" id="CLU_1026346_0_0_6"/>